<keyword evidence="4" id="KW-0496">Mitochondrion</keyword>
<dbReference type="GO" id="GO:0005739">
    <property type="term" value="C:mitochondrion"/>
    <property type="evidence" value="ECO:0007669"/>
    <property type="project" value="InterPro"/>
</dbReference>
<evidence type="ECO:0000313" key="11">
    <source>
        <dbReference type="RefSeq" id="XP_011313405.1"/>
    </source>
</evidence>
<dbReference type="InterPro" id="IPR019520">
    <property type="entry name" value="Ribosomal_mS23_met"/>
</dbReference>
<evidence type="ECO:0000256" key="4">
    <source>
        <dbReference type="ARBA" id="ARBA00023128"/>
    </source>
</evidence>
<reference evidence="11" key="2">
    <citation type="submission" date="2025-04" db="UniProtKB">
        <authorList>
            <consortium name="RefSeq"/>
        </authorList>
    </citation>
    <scope>IDENTIFICATION</scope>
    <source>
        <strain evidence="11">USDA-PBARC FA_bdor</strain>
        <tissue evidence="11">Whole organism</tissue>
    </source>
</reference>
<comment type="subcellular location">
    <subcellularLocation>
        <location evidence="1">Mitochondrion</location>
    </subcellularLocation>
</comment>
<evidence type="ECO:0000313" key="9">
    <source>
        <dbReference type="EMBL" id="JAG82162.1"/>
    </source>
</evidence>
<dbReference type="AlphaFoldDB" id="A0A0C9RUB6"/>
<protein>
    <recommendedName>
        <fullName evidence="6">Small ribosomal subunit protein mS23</fullName>
    </recommendedName>
</protein>
<evidence type="ECO:0000256" key="2">
    <source>
        <dbReference type="ARBA" id="ARBA00009864"/>
    </source>
</evidence>
<evidence type="ECO:0000256" key="6">
    <source>
        <dbReference type="ARBA" id="ARBA00035137"/>
    </source>
</evidence>
<dbReference type="PANTHER" id="PTHR15925:SF2">
    <property type="entry name" value="SMALL RIBOSOMAL SUBUNIT PROTEIN MS23"/>
    <property type="match status" value="1"/>
</dbReference>
<feature type="domain" description="Small ribosomal subunit protein mS23 conserved" evidence="8">
    <location>
        <begin position="2"/>
        <end position="122"/>
    </location>
</feature>
<accession>A0A9R1TPP9</accession>
<dbReference type="RefSeq" id="XP_011313405.1">
    <property type="nucleotide sequence ID" value="XM_011315103.1"/>
</dbReference>
<reference evidence="9" key="1">
    <citation type="submission" date="2015-01" db="EMBL/GenBank/DDBJ databases">
        <title>Transcriptome Assembly of Fopius arisanus.</title>
        <authorList>
            <person name="Geib S."/>
        </authorList>
    </citation>
    <scope>NUCLEOTIDE SEQUENCE</scope>
</reference>
<dbReference type="InterPro" id="IPR059242">
    <property type="entry name" value="mS23_dom"/>
</dbReference>
<dbReference type="GO" id="GO:0003735">
    <property type="term" value="F:structural constituent of ribosome"/>
    <property type="evidence" value="ECO:0007669"/>
    <property type="project" value="InterPro"/>
</dbReference>
<dbReference type="EMBL" id="GBYB01012395">
    <property type="protein sequence ID" value="JAG82162.1"/>
    <property type="molecule type" value="Transcribed_RNA"/>
</dbReference>
<evidence type="ECO:0000313" key="10">
    <source>
        <dbReference type="Proteomes" id="UP000694866"/>
    </source>
</evidence>
<proteinExistence type="inferred from homology"/>
<organism evidence="9">
    <name type="scientific">Fopius arisanus</name>
    <dbReference type="NCBI Taxonomy" id="64838"/>
    <lineage>
        <taxon>Eukaryota</taxon>
        <taxon>Metazoa</taxon>
        <taxon>Ecdysozoa</taxon>
        <taxon>Arthropoda</taxon>
        <taxon>Hexapoda</taxon>
        <taxon>Insecta</taxon>
        <taxon>Pterygota</taxon>
        <taxon>Neoptera</taxon>
        <taxon>Endopterygota</taxon>
        <taxon>Hymenoptera</taxon>
        <taxon>Apocrita</taxon>
        <taxon>Ichneumonoidea</taxon>
        <taxon>Braconidae</taxon>
        <taxon>Opiinae</taxon>
        <taxon>Fopius</taxon>
    </lineage>
</organism>
<evidence type="ECO:0000256" key="5">
    <source>
        <dbReference type="ARBA" id="ARBA00023274"/>
    </source>
</evidence>
<dbReference type="CDD" id="cd23701">
    <property type="entry name" value="At1g26750"/>
    <property type="match status" value="1"/>
</dbReference>
<dbReference type="GO" id="GO:0005840">
    <property type="term" value="C:ribosome"/>
    <property type="evidence" value="ECO:0007669"/>
    <property type="project" value="UniProtKB-KW"/>
</dbReference>
<dbReference type="OrthoDB" id="10012356at2759"/>
<evidence type="ECO:0000256" key="3">
    <source>
        <dbReference type="ARBA" id="ARBA00022980"/>
    </source>
</evidence>
<comment type="similarity">
    <text evidence="2">Belongs to the mitochondrion-specific ribosomal protein mS23 family.</text>
</comment>
<evidence type="ECO:0000259" key="8">
    <source>
        <dbReference type="Pfam" id="PF10484"/>
    </source>
</evidence>
<dbReference type="GO" id="GO:0006412">
    <property type="term" value="P:translation"/>
    <property type="evidence" value="ECO:0007669"/>
    <property type="project" value="InterPro"/>
</dbReference>
<dbReference type="CTD" id="51649"/>
<accession>A0A0C9RUB6</accession>
<feature type="region of interest" description="Disordered" evidence="7">
    <location>
        <begin position="123"/>
        <end position="156"/>
    </location>
</feature>
<dbReference type="Pfam" id="PF10484">
    <property type="entry name" value="MRP-S23"/>
    <property type="match status" value="1"/>
</dbReference>
<dbReference type="KEGG" id="fas:105272866"/>
<keyword evidence="5" id="KW-0687">Ribonucleoprotein</keyword>
<name>A0A0C9RUB6_9HYME</name>
<sequence length="156" mass="18172">MAQSRLERIGTIYSRISSLMKGGAMKFEDKPLWYNIYEAFPPKLEPRFDRVAPNIPVREIFYKEDVVRAKFQSEHNRFTINLHSQGTQSQTQKFLDIYDQLEKSGLAESEAYDKAMEKWAEENTEAKIARSNEKSVTESRDPVKKPSTDITDIFKQ</sequence>
<dbReference type="GeneID" id="105272866"/>
<evidence type="ECO:0000256" key="7">
    <source>
        <dbReference type="SAM" id="MobiDB-lite"/>
    </source>
</evidence>
<dbReference type="Proteomes" id="UP000694866">
    <property type="component" value="Unplaced"/>
</dbReference>
<dbReference type="InterPro" id="IPR023611">
    <property type="entry name" value="mS23_dom_met"/>
</dbReference>
<gene>
    <name evidence="9" type="primary">MRPS23_1</name>
    <name evidence="11" type="synonym">mRpS23</name>
    <name evidence="9" type="ORF">g.62783</name>
</gene>
<dbReference type="PANTHER" id="PTHR15925">
    <property type="entry name" value="MITOCHONDRIAL RIBOSOMAL PROTEIN S23"/>
    <property type="match status" value="1"/>
</dbReference>
<keyword evidence="3 11" id="KW-0689">Ribosomal protein</keyword>
<evidence type="ECO:0000256" key="1">
    <source>
        <dbReference type="ARBA" id="ARBA00004173"/>
    </source>
</evidence>
<keyword evidence="10" id="KW-1185">Reference proteome</keyword>